<dbReference type="GO" id="GO:0043235">
    <property type="term" value="C:receptor complex"/>
    <property type="evidence" value="ECO:0007669"/>
    <property type="project" value="TreeGrafter"/>
</dbReference>
<dbReference type="InterPro" id="IPR001245">
    <property type="entry name" value="Ser-Thr/Tyr_kinase_cat_dom"/>
</dbReference>
<proteinExistence type="predicted"/>
<dbReference type="Proteomes" id="UP000036681">
    <property type="component" value="Unplaced"/>
</dbReference>
<dbReference type="InterPro" id="IPR020635">
    <property type="entry name" value="Tyr_kinase_cat_dom"/>
</dbReference>
<evidence type="ECO:0000313" key="11">
    <source>
        <dbReference type="WBParaSite" id="ALUE_0001571801-mRNA-1"/>
    </source>
</evidence>
<evidence type="ECO:0000256" key="3">
    <source>
        <dbReference type="ARBA" id="ARBA00022741"/>
    </source>
</evidence>
<comment type="catalytic activity">
    <reaction evidence="7">
        <text>L-tyrosyl-[protein] + ATP = O-phospho-L-tyrosyl-[protein] + ADP + H(+)</text>
        <dbReference type="Rhea" id="RHEA:10596"/>
        <dbReference type="Rhea" id="RHEA-COMP:10136"/>
        <dbReference type="Rhea" id="RHEA-COMP:20101"/>
        <dbReference type="ChEBI" id="CHEBI:15378"/>
        <dbReference type="ChEBI" id="CHEBI:30616"/>
        <dbReference type="ChEBI" id="CHEBI:46858"/>
        <dbReference type="ChEBI" id="CHEBI:61978"/>
        <dbReference type="ChEBI" id="CHEBI:456216"/>
        <dbReference type="EC" id="2.7.10.1"/>
    </reaction>
</comment>
<dbReference type="PROSITE" id="PS50011">
    <property type="entry name" value="PROTEIN_KINASE_DOM"/>
    <property type="match status" value="1"/>
</dbReference>
<keyword evidence="10" id="KW-1185">Reference proteome</keyword>
<evidence type="ECO:0000256" key="8">
    <source>
        <dbReference type="PROSITE-ProRule" id="PRU10141"/>
    </source>
</evidence>
<dbReference type="AlphaFoldDB" id="A0A0M3ICS4"/>
<dbReference type="WBParaSite" id="ALUE_0001571801-mRNA-1">
    <property type="protein sequence ID" value="ALUE_0001571801-mRNA-1"/>
    <property type="gene ID" value="ALUE_0001571801"/>
</dbReference>
<dbReference type="PANTHER" id="PTHR24416">
    <property type="entry name" value="TYROSINE-PROTEIN KINASE RECEPTOR"/>
    <property type="match status" value="1"/>
</dbReference>
<name>A0A0M3ICS4_ASCLU</name>
<dbReference type="InterPro" id="IPR050122">
    <property type="entry name" value="RTK"/>
</dbReference>
<dbReference type="FunFam" id="1.10.510.10:FF:000554">
    <property type="entry name" value="Predicted protein"/>
    <property type="match status" value="1"/>
</dbReference>
<dbReference type="PANTHER" id="PTHR24416:SF624">
    <property type="entry name" value="TYROSINE-PROTEIN KINASE F09A5.2-RELATED"/>
    <property type="match status" value="1"/>
</dbReference>
<dbReference type="GO" id="GO:0004714">
    <property type="term" value="F:transmembrane receptor protein tyrosine kinase activity"/>
    <property type="evidence" value="ECO:0007669"/>
    <property type="project" value="UniProtKB-EC"/>
</dbReference>
<accession>A0A0M3ICS4</accession>
<dbReference type="Gene3D" id="3.30.200.20">
    <property type="entry name" value="Phosphorylase Kinase, domain 1"/>
    <property type="match status" value="1"/>
</dbReference>
<evidence type="ECO:0000256" key="1">
    <source>
        <dbReference type="ARBA" id="ARBA00004167"/>
    </source>
</evidence>
<evidence type="ECO:0000256" key="4">
    <source>
        <dbReference type="ARBA" id="ARBA00022777"/>
    </source>
</evidence>
<evidence type="ECO:0000256" key="6">
    <source>
        <dbReference type="ARBA" id="ARBA00023137"/>
    </source>
</evidence>
<dbReference type="SMART" id="SM00219">
    <property type="entry name" value="TyrKc"/>
    <property type="match status" value="1"/>
</dbReference>
<feature type="binding site" evidence="8">
    <location>
        <position position="66"/>
    </location>
    <ligand>
        <name>ATP</name>
        <dbReference type="ChEBI" id="CHEBI:30616"/>
    </ligand>
</feature>
<evidence type="ECO:0000256" key="5">
    <source>
        <dbReference type="ARBA" id="ARBA00022840"/>
    </source>
</evidence>
<organism evidence="10 11">
    <name type="scientific">Ascaris lumbricoides</name>
    <name type="common">Giant roundworm</name>
    <dbReference type="NCBI Taxonomy" id="6252"/>
    <lineage>
        <taxon>Eukaryota</taxon>
        <taxon>Metazoa</taxon>
        <taxon>Ecdysozoa</taxon>
        <taxon>Nematoda</taxon>
        <taxon>Chromadorea</taxon>
        <taxon>Rhabditida</taxon>
        <taxon>Spirurina</taxon>
        <taxon>Ascaridomorpha</taxon>
        <taxon>Ascaridoidea</taxon>
        <taxon>Ascarididae</taxon>
        <taxon>Ascaris</taxon>
    </lineage>
</organism>
<feature type="domain" description="Protein kinase" evidence="9">
    <location>
        <begin position="36"/>
        <end position="326"/>
    </location>
</feature>
<keyword evidence="6" id="KW-0829">Tyrosine-protein kinase</keyword>
<dbReference type="InterPro" id="IPR008266">
    <property type="entry name" value="Tyr_kinase_AS"/>
</dbReference>
<reference evidence="11" key="1">
    <citation type="submission" date="2017-02" db="UniProtKB">
        <authorList>
            <consortium name="WormBaseParasite"/>
        </authorList>
    </citation>
    <scope>IDENTIFICATION</scope>
</reference>
<evidence type="ECO:0000313" key="10">
    <source>
        <dbReference type="Proteomes" id="UP000036681"/>
    </source>
</evidence>
<dbReference type="PRINTS" id="PR00109">
    <property type="entry name" value="TYRKINASE"/>
</dbReference>
<dbReference type="PROSITE" id="PS00107">
    <property type="entry name" value="PROTEIN_KINASE_ATP"/>
    <property type="match status" value="1"/>
</dbReference>
<dbReference type="InterPro" id="IPR011009">
    <property type="entry name" value="Kinase-like_dom_sf"/>
</dbReference>
<dbReference type="Pfam" id="PF07714">
    <property type="entry name" value="PK_Tyr_Ser-Thr"/>
    <property type="match status" value="1"/>
</dbReference>
<dbReference type="CDD" id="cd00192">
    <property type="entry name" value="PTKc"/>
    <property type="match status" value="1"/>
</dbReference>
<keyword evidence="3 8" id="KW-0547">Nucleotide-binding</keyword>
<protein>
    <submittedName>
        <fullName evidence="11">Protein kinase domain-containing protein</fullName>
    </submittedName>
</protein>
<dbReference type="InterPro" id="IPR000719">
    <property type="entry name" value="Prot_kinase_dom"/>
</dbReference>
<dbReference type="GO" id="GO:0007169">
    <property type="term" value="P:cell surface receptor protein tyrosine kinase signaling pathway"/>
    <property type="evidence" value="ECO:0007669"/>
    <property type="project" value="TreeGrafter"/>
</dbReference>
<evidence type="ECO:0000256" key="2">
    <source>
        <dbReference type="ARBA" id="ARBA00022679"/>
    </source>
</evidence>
<evidence type="ECO:0000256" key="7">
    <source>
        <dbReference type="ARBA" id="ARBA00051243"/>
    </source>
</evidence>
<evidence type="ECO:0000259" key="9">
    <source>
        <dbReference type="PROSITE" id="PS50011"/>
    </source>
</evidence>
<keyword evidence="4" id="KW-0418">Kinase</keyword>
<keyword evidence="5 8" id="KW-0067">ATP-binding</keyword>
<dbReference type="PROSITE" id="PS00109">
    <property type="entry name" value="PROTEIN_KINASE_TYR"/>
    <property type="match status" value="1"/>
</dbReference>
<dbReference type="InterPro" id="IPR017441">
    <property type="entry name" value="Protein_kinase_ATP_BS"/>
</dbReference>
<comment type="subcellular location">
    <subcellularLocation>
        <location evidence="1">Membrane</location>
        <topology evidence="1">Single-pass membrane protein</topology>
    </subcellularLocation>
</comment>
<dbReference type="GO" id="GO:0005886">
    <property type="term" value="C:plasma membrane"/>
    <property type="evidence" value="ECO:0007669"/>
    <property type="project" value="TreeGrafter"/>
</dbReference>
<dbReference type="GO" id="GO:0005524">
    <property type="term" value="F:ATP binding"/>
    <property type="evidence" value="ECO:0007669"/>
    <property type="project" value="UniProtKB-UniRule"/>
</dbReference>
<sequence>MFPKERVTNALSIESEKYRDVKVIDEWEIAEENLLVIKNEILGKGAFSICYKGILKGVLPINRVFKSLNLTFDSLENTDNEVAVKVLPAYADDVNRANFLHEIEFMKNLGYHTHILSLIGYVSNRFAPKIVTELCANGDVLRFLRTNKSNFVPEGKAIADDGFHLYLRDLVSIAWQVCDGMCYLSSRNLIHRDLAARNVFLTKNFVAKIGDFGLCRYTDQALYNTQGGRLPIKWMAIESLKWYEYTTKSDVWSYGVFLFEVFSLGDGPFPCVQPQDMIAFLEKGYRNEKPINCPDEIYELMKQCWQESPQRRPTFTQINAILSEILQADDAANDYLSMTAEHSGHDGHLLRASSALNKEAAVDNAS</sequence>
<keyword evidence="2" id="KW-0808">Transferase</keyword>
<dbReference type="SUPFAM" id="SSF56112">
    <property type="entry name" value="Protein kinase-like (PK-like)"/>
    <property type="match status" value="1"/>
</dbReference>
<dbReference type="Gene3D" id="1.10.510.10">
    <property type="entry name" value="Transferase(Phosphotransferase) domain 1"/>
    <property type="match status" value="1"/>
</dbReference>